<sequence>MTINHYKLRIPYYTISFLLPFIIIVCMLFTKNIYWGSPTTILASDGFHQYVIFNQALRNILHGSNSLFYTFTSGLGLNFYALSSYYLGSFLSPIVYFFNLKNMPDAIYLLTICKVGLIGLSMFVTLCKRHCKVNRVLLLVISTCYSLMSFSISQIEINMWLDVFILIPLVVLGVDQLLWERKPILHFLSLTALFIQNYYFGFMTAIFTSLYFIVQITRNTDSKVAFKQFLHFTFLSLLAGMTSSIMILPTYFDLTTHGEKLTKVSKIFTENSWYMDLFAKNMIGAYDTTKFGSIPMIYVGLLPLLLSLLYFTIKEVPRRTRLAYGFLLIFVIASFYITPLDLFWQGMHAPNMFLHRYSWVLSVLICLLAAECLEYLDNISWKKILGVNLILVSGFIITFLFKKHYHYLNLELLLLTLTFLSAYIILTISFVSKQIPKLVFYPFLIGFVVLEMTLNTFYQLNSLNDEWIFPSRQGYAKYNHSISKLVRKTERNNSTFFRTERWLGQTGNDSMKYNYNGISQFSSIRNRSSSQVLDRLGFKSDGTNLNLRYQNNTLIADSLFGVKYNLTEYPFDKFGFIRKAQDKQTILYKNQFASQLAILTNQVYQDKPFTVNTLDNQTTLLNQLSGLKETYFEHLIPNSVSGQTTLNKQVFVKKNKQGNTEITYNITIPKNSQLYVSMPFINFNNEENKIVQISVNNGPFVPNTLDNAYSFFNIGSFAENSRIKVKFQFPHNDQVSFPIPHFYGLKLEAYQKAMTVINKRKVKVRTDHNKVIANYTSPNRSSLFFTIPYDRGWKAYQNNKGIKIFKAQKGFMKINIPKGKGKVTLIFIPYGFKFGVGLSITGIVLFTVYYFKFGKNKIG</sequence>
<dbReference type="Pfam" id="PF09586">
    <property type="entry name" value="YfhO"/>
    <property type="match status" value="1"/>
</dbReference>
<name>A0A076Z185_STRAG</name>
<dbReference type="AlphaFoldDB" id="A0A076Z185"/>
<dbReference type="EMBL" id="UAVB01000001">
    <property type="protein sequence ID" value="SQA18109.1"/>
    <property type="molecule type" value="Genomic_DNA"/>
</dbReference>
<feature type="transmembrane region" description="Helical" evidence="1">
    <location>
        <begin position="383"/>
        <end position="401"/>
    </location>
</feature>
<feature type="transmembrane region" description="Helical" evidence="1">
    <location>
        <begin position="229"/>
        <end position="252"/>
    </location>
</feature>
<evidence type="ECO:0000256" key="1">
    <source>
        <dbReference type="SAM" id="Phobius"/>
    </source>
</evidence>
<feature type="transmembrane region" description="Helical" evidence="1">
    <location>
        <begin position="136"/>
        <end position="152"/>
    </location>
</feature>
<feature type="transmembrane region" description="Helical" evidence="1">
    <location>
        <begin position="830"/>
        <end position="851"/>
    </location>
</feature>
<feature type="transmembrane region" description="Helical" evidence="1">
    <location>
        <begin position="12"/>
        <end position="30"/>
    </location>
</feature>
<evidence type="ECO:0000313" key="5">
    <source>
        <dbReference type="Proteomes" id="UP000255140"/>
    </source>
</evidence>
<feature type="transmembrane region" description="Helical" evidence="1">
    <location>
        <begin position="438"/>
        <end position="458"/>
    </location>
</feature>
<reference evidence="4 5" key="1">
    <citation type="submission" date="2018-06" db="EMBL/GenBank/DDBJ databases">
        <authorList>
            <consortium name="Pathogen Informatics"/>
            <person name="Doyle S."/>
        </authorList>
    </citation>
    <scope>NUCLEOTIDE SEQUENCE [LARGE SCALE GENOMIC DNA]</scope>
    <source>
        <strain evidence="2 4">NCTC8181</strain>
        <strain evidence="3 5">NCTC9828</strain>
    </source>
</reference>
<dbReference type="PANTHER" id="PTHR38454:SF1">
    <property type="entry name" value="INTEGRAL MEMBRANE PROTEIN"/>
    <property type="match status" value="1"/>
</dbReference>
<evidence type="ECO:0000313" key="2">
    <source>
        <dbReference type="EMBL" id="SQA18109.1"/>
    </source>
</evidence>
<feature type="transmembrane region" description="Helical" evidence="1">
    <location>
        <begin position="291"/>
        <end position="311"/>
    </location>
</feature>
<gene>
    <name evidence="2" type="ORF">NCTC8181_01153</name>
    <name evidence="3" type="ORF">NCTC9828_00285</name>
</gene>
<protein>
    <submittedName>
        <fullName evidence="2">ABC transporter, permease protein</fullName>
    </submittedName>
</protein>
<accession>A0A076Z185</accession>
<feature type="transmembrane region" description="Helical" evidence="1">
    <location>
        <begin position="407"/>
        <end position="426"/>
    </location>
</feature>
<proteinExistence type="predicted"/>
<dbReference type="RefSeq" id="WP_000154443.1">
    <property type="nucleotide sequence ID" value="NZ_CAACXY010000001.1"/>
</dbReference>
<dbReference type="InterPro" id="IPR018580">
    <property type="entry name" value="Uncharacterised_YfhO"/>
</dbReference>
<feature type="transmembrane region" description="Helical" evidence="1">
    <location>
        <begin position="159"/>
        <end position="178"/>
    </location>
</feature>
<feature type="transmembrane region" description="Helical" evidence="1">
    <location>
        <begin position="323"/>
        <end position="344"/>
    </location>
</feature>
<dbReference type="PANTHER" id="PTHR38454">
    <property type="entry name" value="INTEGRAL MEMBRANE PROTEIN-RELATED"/>
    <property type="match status" value="1"/>
</dbReference>
<feature type="transmembrane region" description="Helical" evidence="1">
    <location>
        <begin position="356"/>
        <end position="376"/>
    </location>
</feature>
<keyword evidence="1" id="KW-0472">Membrane</keyword>
<dbReference type="Proteomes" id="UP000250200">
    <property type="component" value="Unassembled WGS sequence"/>
</dbReference>
<dbReference type="Proteomes" id="UP000255140">
    <property type="component" value="Unassembled WGS sequence"/>
</dbReference>
<keyword evidence="1" id="KW-0812">Transmembrane</keyword>
<organism evidence="2 4">
    <name type="scientific">Streptococcus agalactiae</name>
    <dbReference type="NCBI Taxonomy" id="1311"/>
    <lineage>
        <taxon>Bacteria</taxon>
        <taxon>Bacillati</taxon>
        <taxon>Bacillota</taxon>
        <taxon>Bacilli</taxon>
        <taxon>Lactobacillales</taxon>
        <taxon>Streptococcaceae</taxon>
        <taxon>Streptococcus</taxon>
    </lineage>
</organism>
<feature type="transmembrane region" description="Helical" evidence="1">
    <location>
        <begin position="77"/>
        <end position="99"/>
    </location>
</feature>
<feature type="transmembrane region" description="Helical" evidence="1">
    <location>
        <begin position="106"/>
        <end position="124"/>
    </location>
</feature>
<feature type="transmembrane region" description="Helical" evidence="1">
    <location>
        <begin position="198"/>
        <end position="217"/>
    </location>
</feature>
<keyword evidence="1" id="KW-1133">Transmembrane helix</keyword>
<evidence type="ECO:0000313" key="3">
    <source>
        <dbReference type="EMBL" id="SUN27331.1"/>
    </source>
</evidence>
<evidence type="ECO:0000313" key="4">
    <source>
        <dbReference type="Proteomes" id="UP000250200"/>
    </source>
</evidence>
<comment type="caution">
    <text evidence="2">The sequence shown here is derived from an EMBL/GenBank/DDBJ whole genome shotgun (WGS) entry which is preliminary data.</text>
</comment>
<dbReference type="EMBL" id="UHEW01000005">
    <property type="protein sequence ID" value="SUN27331.1"/>
    <property type="molecule type" value="Genomic_DNA"/>
</dbReference>